<feature type="active site" description="Proton acceptor" evidence="1">
    <location>
        <position position="211"/>
    </location>
</feature>
<dbReference type="GO" id="GO:0000271">
    <property type="term" value="P:polysaccharide biosynthetic process"/>
    <property type="evidence" value="ECO:0007669"/>
    <property type="project" value="TreeGrafter"/>
</dbReference>
<dbReference type="SUPFAM" id="SSF53383">
    <property type="entry name" value="PLP-dependent transferases"/>
    <property type="match status" value="1"/>
</dbReference>
<organism evidence="4 5">
    <name type="scientific">Drouetiella hepatica Uher 2000/2452</name>
    <dbReference type="NCBI Taxonomy" id="904376"/>
    <lineage>
        <taxon>Bacteria</taxon>
        <taxon>Bacillati</taxon>
        <taxon>Cyanobacteriota</taxon>
        <taxon>Cyanophyceae</taxon>
        <taxon>Oculatellales</taxon>
        <taxon>Oculatellaceae</taxon>
        <taxon>Drouetiella</taxon>
    </lineage>
</organism>
<evidence type="ECO:0000313" key="5">
    <source>
        <dbReference type="Proteomes" id="UP000757435"/>
    </source>
</evidence>
<proteinExistence type="inferred from homology"/>
<reference evidence="4" key="2">
    <citation type="journal article" date="2022" name="Microbiol. Resour. Announc.">
        <title>Metagenome Sequencing to Explore Phylogenomics of Terrestrial Cyanobacteria.</title>
        <authorList>
            <person name="Ward R.D."/>
            <person name="Stajich J.E."/>
            <person name="Johansen J.R."/>
            <person name="Huntemann M."/>
            <person name="Clum A."/>
            <person name="Foster B."/>
            <person name="Foster B."/>
            <person name="Roux S."/>
            <person name="Palaniappan K."/>
            <person name="Varghese N."/>
            <person name="Mukherjee S."/>
            <person name="Reddy T.B.K."/>
            <person name="Daum C."/>
            <person name="Copeland A."/>
            <person name="Chen I.A."/>
            <person name="Ivanova N.N."/>
            <person name="Kyrpides N.C."/>
            <person name="Shapiro N."/>
            <person name="Eloe-Fadrosh E.A."/>
            <person name="Pietrasiak N."/>
        </authorList>
    </citation>
    <scope>NUCLEOTIDE SEQUENCE</scope>
    <source>
        <strain evidence="4">UHER 2000/2452</strain>
    </source>
</reference>
<evidence type="ECO:0000256" key="1">
    <source>
        <dbReference type="PIRSR" id="PIRSR000390-1"/>
    </source>
</evidence>
<comment type="caution">
    <text evidence="4">The sequence shown here is derived from an EMBL/GenBank/DDBJ whole genome shotgun (WGS) entry which is preliminary data.</text>
</comment>
<comment type="similarity">
    <text evidence="3">Belongs to the DegT/DnrJ/EryC1 family.</text>
</comment>
<dbReference type="CDD" id="cd00616">
    <property type="entry name" value="AHBA_syn"/>
    <property type="match status" value="1"/>
</dbReference>
<evidence type="ECO:0000313" key="4">
    <source>
        <dbReference type="EMBL" id="MBW4659036.1"/>
    </source>
</evidence>
<gene>
    <name evidence="4" type="primary">rffA</name>
    <name evidence="4" type="synonym">fcnA</name>
    <name evidence="4" type="synonym">wecE</name>
    <name evidence="4" type="ORF">KME15_10200</name>
</gene>
<dbReference type="Gene3D" id="3.40.640.10">
    <property type="entry name" value="Type I PLP-dependent aspartate aminotransferase-like (Major domain)"/>
    <property type="match status" value="1"/>
</dbReference>
<dbReference type="InterPro" id="IPR012749">
    <property type="entry name" value="WecE-like"/>
</dbReference>
<dbReference type="NCBIfam" id="TIGR02379">
    <property type="entry name" value="ECA_wecE"/>
    <property type="match status" value="1"/>
</dbReference>
<keyword evidence="2 3" id="KW-0663">Pyridoxal phosphate</keyword>
<dbReference type="GO" id="GO:0030170">
    <property type="term" value="F:pyridoxal phosphate binding"/>
    <property type="evidence" value="ECO:0007669"/>
    <property type="project" value="TreeGrafter"/>
</dbReference>
<dbReference type="InterPro" id="IPR015421">
    <property type="entry name" value="PyrdxlP-dep_Trfase_major"/>
</dbReference>
<dbReference type="PANTHER" id="PTHR30244:SF34">
    <property type="entry name" value="DTDP-4-AMINO-4,6-DIDEOXYGALACTOSE TRANSAMINASE"/>
    <property type="match status" value="1"/>
</dbReference>
<feature type="modified residue" description="N6-(pyridoxal phosphate)lysine" evidence="2">
    <location>
        <position position="211"/>
    </location>
</feature>
<dbReference type="Proteomes" id="UP000757435">
    <property type="component" value="Unassembled WGS sequence"/>
</dbReference>
<keyword evidence="4" id="KW-0808">Transferase</keyword>
<dbReference type="EMBL" id="JAHHHD010000009">
    <property type="protein sequence ID" value="MBW4659036.1"/>
    <property type="molecule type" value="Genomic_DNA"/>
</dbReference>
<evidence type="ECO:0000256" key="2">
    <source>
        <dbReference type="PIRSR" id="PIRSR000390-2"/>
    </source>
</evidence>
<sequence>MVYLPLENSASSRFVGLSIAQPHTLEEPVQSVPFNKALITNRELECIGEAIANGHLIGDGEFTKRCQKWLEHQIGCQSALITHSCTAALEMAAILADIQPGDEVILPSYTFVSTANAFVLRGAVPVFVDIRPDTLNLDETKVEAAITSKTKAIAPVHYAGVSCEMDTLMAIADRHSLLVIEDAAQGIMATYKGRPLGSTGHLAALSFHQTKNIVSGEGGALLINDPSLLERAEIIREKGTNRSKFFRGEVDKYTWVDVGSSYLPSDLIAALLWAQLEQADHIQQRRHGIWQYYDNAFANLEAQQIVQRPSTPGDCQQNAHMYYLLLKDLKTRTAVLAKLKSRGVQAAFHYVPLHSSPAGEKYGRVSGDMAVTDDLSDRLLRLPMGGGMTLREAEYVVSVVLEVLT</sequence>
<keyword evidence="4" id="KW-0032">Aminotransferase</keyword>
<name>A0A951QA83_9CYAN</name>
<dbReference type="EC" id="2.6.1.59" evidence="4"/>
<dbReference type="GO" id="GO:0019180">
    <property type="term" value="F:dTDP-4-amino-4,6-dideoxygalactose transaminase activity"/>
    <property type="evidence" value="ECO:0007669"/>
    <property type="project" value="UniProtKB-EC"/>
</dbReference>
<dbReference type="Pfam" id="PF01041">
    <property type="entry name" value="DegT_DnrJ_EryC1"/>
    <property type="match status" value="1"/>
</dbReference>
<protein>
    <submittedName>
        <fullName evidence="4">dTDP-4-amino-4,6-dideoxygalactose transaminase</fullName>
        <ecNumber evidence="4">2.6.1.59</ecNumber>
    </submittedName>
</protein>
<dbReference type="NCBIfam" id="NF008687">
    <property type="entry name" value="PRK11706.1"/>
    <property type="match status" value="1"/>
</dbReference>
<evidence type="ECO:0000256" key="3">
    <source>
        <dbReference type="RuleBase" id="RU004508"/>
    </source>
</evidence>
<dbReference type="PIRSF" id="PIRSF000390">
    <property type="entry name" value="PLP_StrS"/>
    <property type="match status" value="1"/>
</dbReference>
<dbReference type="AlphaFoldDB" id="A0A951QA83"/>
<accession>A0A951QA83</accession>
<dbReference type="PANTHER" id="PTHR30244">
    <property type="entry name" value="TRANSAMINASE"/>
    <property type="match status" value="1"/>
</dbReference>
<reference evidence="4" key="1">
    <citation type="submission" date="2021-05" db="EMBL/GenBank/DDBJ databases">
        <authorList>
            <person name="Pietrasiak N."/>
            <person name="Ward R."/>
            <person name="Stajich J.E."/>
            <person name="Kurbessoian T."/>
        </authorList>
    </citation>
    <scope>NUCLEOTIDE SEQUENCE</scope>
    <source>
        <strain evidence="4">UHER 2000/2452</strain>
    </source>
</reference>
<dbReference type="InterPro" id="IPR015424">
    <property type="entry name" value="PyrdxlP-dep_Trfase"/>
</dbReference>
<dbReference type="InterPro" id="IPR000653">
    <property type="entry name" value="DegT/StrS_aminotransferase"/>
</dbReference>
<dbReference type="FunFam" id="3.40.640.10:FF:000037">
    <property type="entry name" value="dTDP-4-amino-4,6-dideoxygalactose transaminase"/>
    <property type="match status" value="1"/>
</dbReference>